<organism evidence="1 2">
    <name type="scientific">Canna indica</name>
    <name type="common">Indian-shot</name>
    <dbReference type="NCBI Taxonomy" id="4628"/>
    <lineage>
        <taxon>Eukaryota</taxon>
        <taxon>Viridiplantae</taxon>
        <taxon>Streptophyta</taxon>
        <taxon>Embryophyta</taxon>
        <taxon>Tracheophyta</taxon>
        <taxon>Spermatophyta</taxon>
        <taxon>Magnoliopsida</taxon>
        <taxon>Liliopsida</taxon>
        <taxon>Zingiberales</taxon>
        <taxon>Cannaceae</taxon>
        <taxon>Canna</taxon>
    </lineage>
</organism>
<dbReference type="Proteomes" id="UP001327560">
    <property type="component" value="Chromosome 2"/>
</dbReference>
<evidence type="ECO:0000313" key="2">
    <source>
        <dbReference type="Proteomes" id="UP001327560"/>
    </source>
</evidence>
<protein>
    <submittedName>
        <fullName evidence="1">Inactive poly</fullName>
    </submittedName>
</protein>
<keyword evidence="2" id="KW-1185">Reference proteome</keyword>
<sequence length="100" mass="11625">MEGEENMRGFLSAMKISIDYSEAFIEQSFIRREDALEMVKQEEERIESNGMARVNQESEEFITLLHRFNSSIRSLVPHCSLVDVHRIPYSTTTGRARRDA</sequence>
<dbReference type="AlphaFoldDB" id="A0AAQ3JVR8"/>
<reference evidence="1 2" key="1">
    <citation type="submission" date="2023-10" db="EMBL/GenBank/DDBJ databases">
        <title>Chromosome-scale genome assembly provides insights into flower coloration mechanisms of Canna indica.</title>
        <authorList>
            <person name="Li C."/>
        </authorList>
    </citation>
    <scope>NUCLEOTIDE SEQUENCE [LARGE SCALE GENOMIC DNA]</scope>
    <source>
        <tissue evidence="1">Flower</tissue>
    </source>
</reference>
<accession>A0AAQ3JVR8</accession>
<proteinExistence type="predicted"/>
<dbReference type="EMBL" id="CP136891">
    <property type="protein sequence ID" value="WOK97309.1"/>
    <property type="molecule type" value="Genomic_DNA"/>
</dbReference>
<name>A0AAQ3JVR8_9LILI</name>
<gene>
    <name evidence="1" type="ORF">Cni_G06017</name>
</gene>
<evidence type="ECO:0000313" key="1">
    <source>
        <dbReference type="EMBL" id="WOK97309.1"/>
    </source>
</evidence>